<feature type="signal peptide" evidence="8">
    <location>
        <begin position="1"/>
        <end position="25"/>
    </location>
</feature>
<dbReference type="SMART" id="SM00327">
    <property type="entry name" value="VWA"/>
    <property type="match status" value="1"/>
</dbReference>
<dbReference type="Pfam" id="PF00092">
    <property type="entry name" value="VWA"/>
    <property type="match status" value="1"/>
</dbReference>
<dbReference type="PANTHER" id="PTHR16059:SF25">
    <property type="entry name" value="LYSOZYME"/>
    <property type="match status" value="1"/>
</dbReference>
<evidence type="ECO:0000256" key="3">
    <source>
        <dbReference type="ARBA" id="ARBA00022692"/>
    </source>
</evidence>
<evidence type="ECO:0000313" key="10">
    <source>
        <dbReference type="EMBL" id="KAJ8022960.1"/>
    </source>
</evidence>
<evidence type="ECO:0000256" key="4">
    <source>
        <dbReference type="ARBA" id="ARBA00022723"/>
    </source>
</evidence>
<dbReference type="GO" id="GO:0046872">
    <property type="term" value="F:metal ion binding"/>
    <property type="evidence" value="ECO:0007669"/>
    <property type="project" value="UniProtKB-KW"/>
</dbReference>
<keyword evidence="11" id="KW-1185">Reference proteome</keyword>
<feature type="domain" description="VWFA" evidence="9">
    <location>
        <begin position="44"/>
        <end position="212"/>
    </location>
</feature>
<keyword evidence="10" id="KW-0675">Receptor</keyword>
<evidence type="ECO:0000259" key="9">
    <source>
        <dbReference type="PROSITE" id="PS50234"/>
    </source>
</evidence>
<reference evidence="10" key="1">
    <citation type="submission" date="2021-10" db="EMBL/GenBank/DDBJ databases">
        <title>Tropical sea cucumber genome reveals ecological adaptation and Cuvierian tubules defense mechanism.</title>
        <authorList>
            <person name="Chen T."/>
        </authorList>
    </citation>
    <scope>NUCLEOTIDE SEQUENCE</scope>
    <source>
        <strain evidence="10">Nanhai2018</strain>
        <tissue evidence="10">Muscle</tissue>
    </source>
</reference>
<dbReference type="GO" id="GO:0016020">
    <property type="term" value="C:membrane"/>
    <property type="evidence" value="ECO:0007669"/>
    <property type="project" value="UniProtKB-SubCell"/>
</dbReference>
<feature type="chain" id="PRO_5040293115" evidence="8">
    <location>
        <begin position="26"/>
        <end position="277"/>
    </location>
</feature>
<dbReference type="AlphaFoldDB" id="A0A9Q0YI31"/>
<dbReference type="InterPro" id="IPR002035">
    <property type="entry name" value="VWF_A"/>
</dbReference>
<evidence type="ECO:0000256" key="7">
    <source>
        <dbReference type="ARBA" id="ARBA00023136"/>
    </source>
</evidence>
<keyword evidence="6" id="KW-1133">Transmembrane helix</keyword>
<dbReference type="InterPro" id="IPR008400">
    <property type="entry name" value="Anthrax_toxin_rcpt_extracel"/>
</dbReference>
<evidence type="ECO:0000256" key="6">
    <source>
        <dbReference type="ARBA" id="ARBA00022989"/>
    </source>
</evidence>
<proteinExistence type="inferred from homology"/>
<dbReference type="OrthoDB" id="10035766at2759"/>
<evidence type="ECO:0000256" key="5">
    <source>
        <dbReference type="ARBA" id="ARBA00022729"/>
    </source>
</evidence>
<name>A0A9Q0YI31_HOLLE</name>
<gene>
    <name evidence="10" type="ORF">HOLleu_38009</name>
</gene>
<sequence length="277" mass="29646">MPVSDMASAASAILLALCTLSCVSGFVLRQADLPGRTNCQGGFDVYFVLDTSGSIDGHQQQSVDFAEDLTSRFTSANLRVSFITFADDGTVQLPLTGDRNKIQEGLQRLRGIKPKGSTVLSKGLSLAQEQIETGGDSTASVVIALTDGQIGRDKDAAEIQANSIRRLGGSVLAVRVGESSAADLLGVADMPPETHIFQGDSFDDLENIIAQIIDTSCVEILSVTPDVVCSQDTFNVSIYGNGFYKTLNIDAVFCSFKINGTDQRKCDFLVIKTKRMK</sequence>
<evidence type="ECO:0000256" key="2">
    <source>
        <dbReference type="ARBA" id="ARBA00008095"/>
    </source>
</evidence>
<protein>
    <submittedName>
        <fullName evidence="10">Anthrax toxin receptor 1</fullName>
    </submittedName>
</protein>
<keyword evidence="3" id="KW-0812">Transmembrane</keyword>
<accession>A0A9Q0YI31</accession>
<dbReference type="PANTHER" id="PTHR16059">
    <property type="entry name" value="ANTHRAX TOXIN RECEPTOR"/>
    <property type="match status" value="1"/>
</dbReference>
<dbReference type="InterPro" id="IPR036465">
    <property type="entry name" value="vWFA_dom_sf"/>
</dbReference>
<evidence type="ECO:0000256" key="1">
    <source>
        <dbReference type="ARBA" id="ARBA00004479"/>
    </source>
</evidence>
<organism evidence="10 11">
    <name type="scientific">Holothuria leucospilota</name>
    <name type="common">Black long sea cucumber</name>
    <name type="synonym">Mertensiothuria leucospilota</name>
    <dbReference type="NCBI Taxonomy" id="206669"/>
    <lineage>
        <taxon>Eukaryota</taxon>
        <taxon>Metazoa</taxon>
        <taxon>Echinodermata</taxon>
        <taxon>Eleutherozoa</taxon>
        <taxon>Echinozoa</taxon>
        <taxon>Holothuroidea</taxon>
        <taxon>Aspidochirotacea</taxon>
        <taxon>Aspidochirotida</taxon>
        <taxon>Holothuriidae</taxon>
        <taxon>Holothuria</taxon>
    </lineage>
</organism>
<dbReference type="Pfam" id="PF05587">
    <property type="entry name" value="Anth_Ig"/>
    <property type="match status" value="1"/>
</dbReference>
<dbReference type="Proteomes" id="UP001152320">
    <property type="component" value="Chromosome 20"/>
</dbReference>
<evidence type="ECO:0000313" key="11">
    <source>
        <dbReference type="Proteomes" id="UP001152320"/>
    </source>
</evidence>
<dbReference type="Gene3D" id="3.40.50.410">
    <property type="entry name" value="von Willebrand factor, type A domain"/>
    <property type="match status" value="1"/>
</dbReference>
<dbReference type="GO" id="GO:0038023">
    <property type="term" value="F:signaling receptor activity"/>
    <property type="evidence" value="ECO:0007669"/>
    <property type="project" value="InterPro"/>
</dbReference>
<keyword evidence="5 8" id="KW-0732">Signal</keyword>
<keyword evidence="4" id="KW-0479">Metal-binding</keyword>
<keyword evidence="7" id="KW-0472">Membrane</keyword>
<comment type="caution">
    <text evidence="10">The sequence shown here is derived from an EMBL/GenBank/DDBJ whole genome shotgun (WGS) entry which is preliminary data.</text>
</comment>
<dbReference type="SUPFAM" id="SSF53300">
    <property type="entry name" value="vWA-like"/>
    <property type="match status" value="1"/>
</dbReference>
<dbReference type="EMBL" id="JAIZAY010000020">
    <property type="protein sequence ID" value="KAJ8022960.1"/>
    <property type="molecule type" value="Genomic_DNA"/>
</dbReference>
<comment type="subcellular location">
    <subcellularLocation>
        <location evidence="1">Membrane</location>
        <topology evidence="1">Single-pass type I membrane protein</topology>
    </subcellularLocation>
</comment>
<dbReference type="PROSITE" id="PS50234">
    <property type="entry name" value="VWFA"/>
    <property type="match status" value="1"/>
</dbReference>
<evidence type="ECO:0000256" key="8">
    <source>
        <dbReference type="SAM" id="SignalP"/>
    </source>
</evidence>
<comment type="similarity">
    <text evidence="2">Belongs to the ATR family.</text>
</comment>